<accession>A0A6N1NL55</accession>
<dbReference type="EMBL" id="KY523104">
    <property type="protein sequence ID" value="QKU35324.1"/>
    <property type="molecule type" value="Genomic_DNA"/>
</dbReference>
<dbReference type="GeneID" id="80518748"/>
<reference evidence="1" key="2">
    <citation type="journal article" date="2018" name="Nat. Commun.">
        <title>Tailed giant Tupanvirus possesses the most complete translational apparatus of the known virosphere.</title>
        <authorList>
            <person name="Abrahao J."/>
            <person name="Silva L."/>
            <person name="Silva L.S."/>
            <person name="Khalil J.Y.B."/>
            <person name="Rodrigues R."/>
            <person name="Arantes T."/>
            <person name="Assis F."/>
            <person name="Boratto P."/>
            <person name="Andrade M."/>
            <person name="Kroon E.G."/>
            <person name="Ribeiro B."/>
            <person name="Bergier I."/>
            <person name="Seligmann H."/>
            <person name="Ghigo E."/>
            <person name="Colson P."/>
            <person name="Levasseur A."/>
            <person name="Kroemer G."/>
            <person name="Raoult D."/>
            <person name="La Scola B."/>
        </authorList>
    </citation>
    <scope>NUCLEOTIDE SEQUENCE [LARGE SCALE GENOMIC DNA]</scope>
    <source>
        <strain evidence="1">Soda lake</strain>
    </source>
</reference>
<sequence>MQPQICYRVGNKIFDTIADASAYCTSETQKQSIYLQNKKYILDKKEEIRNTIKNIYTELGMTFDQCNCMGQDYSSQCLKHLCTCDLFNGQFTGKECDSLICDHHTNQFFRNSGCYWCRHSDCSKWHC</sequence>
<reference evidence="1" key="1">
    <citation type="submission" date="2017-01" db="EMBL/GenBank/DDBJ databases">
        <authorList>
            <person name="Assis F.L."/>
            <person name="Abrahao J.S."/>
            <person name="Silva L."/>
            <person name="Khalil J.B."/>
            <person name="Rodrigues R."/>
            <person name="Silva L.S."/>
            <person name="Arantes T."/>
            <person name="Boratto P."/>
            <person name="Andrade M."/>
            <person name="Kroon E.G."/>
            <person name="Ribeiro B."/>
            <person name="Bergier I."/>
            <person name="Seligmann H."/>
            <person name="Ghigo E."/>
            <person name="Colson P."/>
            <person name="Levasseur A."/>
            <person name="Raoult D."/>
            <person name="Scola B.L."/>
        </authorList>
    </citation>
    <scope>NUCLEOTIDE SEQUENCE</scope>
    <source>
        <strain evidence="1">Soda lake</strain>
    </source>
</reference>
<evidence type="ECO:0000313" key="1">
    <source>
        <dbReference type="EMBL" id="QKU35324.1"/>
    </source>
</evidence>
<dbReference type="RefSeq" id="YP_010781984.1">
    <property type="nucleotide sequence ID" value="NC_075039.1"/>
</dbReference>
<protein>
    <submittedName>
        <fullName evidence="1">Putative orfan</fullName>
    </submittedName>
</protein>
<proteinExistence type="predicted"/>
<organism evidence="1">
    <name type="scientific">Tupanvirus soda lake</name>
    <dbReference type="NCBI Taxonomy" id="2126985"/>
    <lineage>
        <taxon>Viruses</taxon>
        <taxon>Varidnaviria</taxon>
        <taxon>Bamfordvirae</taxon>
        <taxon>Nucleocytoviricota</taxon>
        <taxon>Megaviricetes</taxon>
        <taxon>Imitervirales</taxon>
        <taxon>Mimiviridae</taxon>
        <taxon>Megamimivirinae</taxon>
        <taxon>Tupanvirus</taxon>
        <taxon>Tupanvirus salinum</taxon>
    </lineage>
</organism>
<name>A0A6N1NL55_9VIRU</name>
<dbReference type="KEGG" id="vg:80518748"/>